<dbReference type="SUPFAM" id="SSF103481">
    <property type="entry name" value="Multidrug resistance efflux transporter EmrE"/>
    <property type="match status" value="1"/>
</dbReference>
<keyword evidence="1" id="KW-1133">Transmembrane helix</keyword>
<dbReference type="PATRIC" id="fig|512763.3.peg.728"/>
<evidence type="ECO:0000313" key="2">
    <source>
        <dbReference type="EMBL" id="ALI98176.1"/>
    </source>
</evidence>
<evidence type="ECO:0000313" key="3">
    <source>
        <dbReference type="Proteomes" id="UP000061382"/>
    </source>
</evidence>
<dbReference type="InterPro" id="IPR037185">
    <property type="entry name" value="EmrE-like"/>
</dbReference>
<feature type="transmembrane region" description="Helical" evidence="1">
    <location>
        <begin position="87"/>
        <end position="108"/>
    </location>
</feature>
<evidence type="ECO:0008006" key="4">
    <source>
        <dbReference type="Google" id="ProtNLM"/>
    </source>
</evidence>
<feature type="transmembrane region" description="Helical" evidence="1">
    <location>
        <begin position="184"/>
        <end position="205"/>
    </location>
</feature>
<dbReference type="KEGG" id="rti:DC20_03265"/>
<gene>
    <name evidence="2" type="ORF">DC20_03265</name>
</gene>
<feature type="transmembrane region" description="Helical" evidence="1">
    <location>
        <begin position="152"/>
        <end position="172"/>
    </location>
</feature>
<protein>
    <recommendedName>
        <fullName evidence="4">EamA domain-containing protein</fullName>
    </recommendedName>
</protein>
<keyword evidence="1" id="KW-0472">Membrane</keyword>
<feature type="transmembrane region" description="Helical" evidence="1">
    <location>
        <begin position="29"/>
        <end position="49"/>
    </location>
</feature>
<dbReference type="Proteomes" id="UP000061382">
    <property type="component" value="Chromosome"/>
</dbReference>
<dbReference type="AlphaFoldDB" id="A0A0N7HW39"/>
<evidence type="ECO:0000256" key="1">
    <source>
        <dbReference type="SAM" id="Phobius"/>
    </source>
</evidence>
<dbReference type="EMBL" id="CP012643">
    <property type="protein sequence ID" value="ALI98176.1"/>
    <property type="molecule type" value="Genomic_DNA"/>
</dbReference>
<reference evidence="2 3" key="1">
    <citation type="submission" date="2015-08" db="EMBL/GenBank/DDBJ databases">
        <title>Complete genome sequence of Rufibacter tibetensis strain 1351t, a radiation-resistant bacterium from tibet plateau.</title>
        <authorList>
            <person name="Dai J."/>
        </authorList>
    </citation>
    <scope>NUCLEOTIDE SEQUENCE [LARGE SCALE GENOMIC DNA]</scope>
    <source>
        <strain evidence="2 3">1351</strain>
    </source>
</reference>
<accession>A0A0N7HW39</accession>
<name>A0A0N7HW39_9BACT</name>
<feature type="transmembrane region" description="Helical" evidence="1">
    <location>
        <begin position="248"/>
        <end position="269"/>
    </location>
</feature>
<organism evidence="2 3">
    <name type="scientific">Rufibacter tibetensis</name>
    <dbReference type="NCBI Taxonomy" id="512763"/>
    <lineage>
        <taxon>Bacteria</taxon>
        <taxon>Pseudomonadati</taxon>
        <taxon>Bacteroidota</taxon>
        <taxon>Cytophagia</taxon>
        <taxon>Cytophagales</taxon>
        <taxon>Hymenobacteraceae</taxon>
        <taxon>Rufibacter</taxon>
    </lineage>
</organism>
<dbReference type="RefSeq" id="WP_071885369.1">
    <property type="nucleotide sequence ID" value="NZ_CP012643.1"/>
</dbReference>
<feature type="transmembrane region" description="Helical" evidence="1">
    <location>
        <begin position="120"/>
        <end position="140"/>
    </location>
</feature>
<proteinExistence type="predicted"/>
<feature type="transmembrane region" description="Helical" evidence="1">
    <location>
        <begin position="276"/>
        <end position="293"/>
    </location>
</feature>
<sequence>MIYLLLCILFNTLLVFIFKLYHRFGVRTFQAIVVNYVVCLFTGAAFAVEDLRVLVQNLGEPWMLASWALGSLFIGSFYLVAVAAQKIGVAATTVAMKISLVIPVLFSLLMLQNGLKQYTLLNYTGMVLALVAVVLTSRRANLEDAKEATKRAWVLPLVVFLAAGLGDVIINFTNDQLLQSHQAGAFTISTFLASAVIGVIVLLYSSFAQKVPFERKSLVAGVALGVPNYFSIFFLVQALFAFQNDGAFLYPVNNIGIILLGTLGGILFFGERLSRVNWLGMALAIVALLLMSYQEIRNALF</sequence>
<feature type="transmembrane region" description="Helical" evidence="1">
    <location>
        <begin position="217"/>
        <end position="242"/>
    </location>
</feature>
<feature type="transmembrane region" description="Helical" evidence="1">
    <location>
        <begin position="61"/>
        <end position="80"/>
    </location>
</feature>
<feature type="transmembrane region" description="Helical" evidence="1">
    <location>
        <begin position="6"/>
        <end position="22"/>
    </location>
</feature>
<dbReference type="STRING" id="512763.DC20_03265"/>
<keyword evidence="1" id="KW-0812">Transmembrane</keyword>
<dbReference type="Gene3D" id="1.10.3730.20">
    <property type="match status" value="1"/>
</dbReference>
<keyword evidence="3" id="KW-1185">Reference proteome</keyword>